<keyword evidence="1" id="KW-0496">Mitochondrion</keyword>
<accession>A0A101LX08</accession>
<geneLocation type="mitochondrion" evidence="1"/>
<reference evidence="1" key="1">
    <citation type="journal article" date="2015" name="Genome Biol. Evol.">
        <title>Organellar Genomes of White Spruce (Picea glauca): Assembly and Annotation.</title>
        <authorList>
            <person name="Jackman S.D."/>
            <person name="Warren R.L."/>
            <person name="Gibb E.A."/>
            <person name="Vandervalk B.P."/>
            <person name="Mohamadi H."/>
            <person name="Chu J."/>
            <person name="Raymond A."/>
            <person name="Pleasance S."/>
            <person name="Coope R."/>
            <person name="Wildung M.R."/>
            <person name="Ritland C.E."/>
            <person name="Bousquet J."/>
            <person name="Jones S.J."/>
            <person name="Bohlmann J."/>
            <person name="Birol I."/>
        </authorList>
    </citation>
    <scope>NUCLEOTIDE SEQUENCE [LARGE SCALE GENOMIC DNA]</scope>
    <source>
        <tissue evidence="1">Flushing bud</tissue>
    </source>
</reference>
<protein>
    <submittedName>
        <fullName evidence="1">Uncharacterized protein</fullName>
    </submittedName>
</protein>
<dbReference type="AlphaFoldDB" id="A0A101LX08"/>
<dbReference type="EMBL" id="LKAM01000009">
    <property type="protein sequence ID" value="KUM46877.1"/>
    <property type="molecule type" value="Genomic_DNA"/>
</dbReference>
<proteinExistence type="predicted"/>
<sequence>MFCPSHTPRRERGVRECERGHFWLLWEFLLIDGKHRITDGKKWCLNPDSTADTARMLLAGGRDAMHQIGSHYCRRT</sequence>
<comment type="caution">
    <text evidence="1">The sequence shown here is derived from an EMBL/GenBank/DDBJ whole genome shotgun (WGS) entry which is preliminary data.</text>
</comment>
<name>A0A101LX08_PICGL</name>
<gene>
    <name evidence="1" type="ORF">ABT39_MTgene6332</name>
</gene>
<evidence type="ECO:0000313" key="1">
    <source>
        <dbReference type="EMBL" id="KUM46877.1"/>
    </source>
</evidence>
<organism evidence="1">
    <name type="scientific">Picea glauca</name>
    <name type="common">White spruce</name>
    <name type="synonym">Pinus glauca</name>
    <dbReference type="NCBI Taxonomy" id="3330"/>
    <lineage>
        <taxon>Eukaryota</taxon>
        <taxon>Viridiplantae</taxon>
        <taxon>Streptophyta</taxon>
        <taxon>Embryophyta</taxon>
        <taxon>Tracheophyta</taxon>
        <taxon>Spermatophyta</taxon>
        <taxon>Pinopsida</taxon>
        <taxon>Pinidae</taxon>
        <taxon>Conifers I</taxon>
        <taxon>Pinales</taxon>
        <taxon>Pinaceae</taxon>
        <taxon>Picea</taxon>
    </lineage>
</organism>